<sequence length="168" mass="17740">MSEAYAGMSDQDIIAQQAASMNSKENYQTNDAYQQRTTVTSEESNVNEDAVSGFPGAEVTVGRTGQTGGGTKAQNIPPEEGGSDRSQVQGESSERFEGLGGPEDKRRQALANNPGGFDADPRGIDQSRDRSKNEAIPLTTGQELQPGQGLDADQAGQGNRADRFGNDA</sequence>
<feature type="compositionally biased region" description="Low complexity" evidence="1">
    <location>
        <begin position="145"/>
        <end position="158"/>
    </location>
</feature>
<accession>A0A316VBL8</accession>
<evidence type="ECO:0000313" key="2">
    <source>
        <dbReference type="EMBL" id="PWN34508.1"/>
    </source>
</evidence>
<reference evidence="2 3" key="1">
    <citation type="journal article" date="2018" name="Mol. Biol. Evol.">
        <title>Broad Genomic Sampling Reveals a Smut Pathogenic Ancestry of the Fungal Clade Ustilaginomycotina.</title>
        <authorList>
            <person name="Kijpornyongpan T."/>
            <person name="Mondo S.J."/>
            <person name="Barry K."/>
            <person name="Sandor L."/>
            <person name="Lee J."/>
            <person name="Lipzen A."/>
            <person name="Pangilinan J."/>
            <person name="LaButti K."/>
            <person name="Hainaut M."/>
            <person name="Henrissat B."/>
            <person name="Grigoriev I.V."/>
            <person name="Spatafora J.W."/>
            <person name="Aime M.C."/>
        </authorList>
    </citation>
    <scope>NUCLEOTIDE SEQUENCE [LARGE SCALE GENOMIC DNA]</scope>
    <source>
        <strain evidence="2 3">MCA 3882</strain>
    </source>
</reference>
<organism evidence="2 3">
    <name type="scientific">Meira miltonrushii</name>
    <dbReference type="NCBI Taxonomy" id="1280837"/>
    <lineage>
        <taxon>Eukaryota</taxon>
        <taxon>Fungi</taxon>
        <taxon>Dikarya</taxon>
        <taxon>Basidiomycota</taxon>
        <taxon>Ustilaginomycotina</taxon>
        <taxon>Exobasidiomycetes</taxon>
        <taxon>Exobasidiales</taxon>
        <taxon>Brachybasidiaceae</taxon>
        <taxon>Meira</taxon>
    </lineage>
</organism>
<gene>
    <name evidence="2" type="ORF">FA14DRAFT_188595</name>
</gene>
<feature type="region of interest" description="Disordered" evidence="1">
    <location>
        <begin position="16"/>
        <end position="168"/>
    </location>
</feature>
<dbReference type="EMBL" id="KZ819603">
    <property type="protein sequence ID" value="PWN34508.1"/>
    <property type="molecule type" value="Genomic_DNA"/>
</dbReference>
<dbReference type="GeneID" id="37023446"/>
<dbReference type="Proteomes" id="UP000245771">
    <property type="component" value="Unassembled WGS sequence"/>
</dbReference>
<name>A0A316VBL8_9BASI</name>
<evidence type="ECO:0000256" key="1">
    <source>
        <dbReference type="SAM" id="MobiDB-lite"/>
    </source>
</evidence>
<dbReference type="InParanoid" id="A0A316VBL8"/>
<feature type="compositionally biased region" description="Basic and acidic residues" evidence="1">
    <location>
        <begin position="92"/>
        <end position="107"/>
    </location>
</feature>
<evidence type="ECO:0000313" key="3">
    <source>
        <dbReference type="Proteomes" id="UP000245771"/>
    </source>
</evidence>
<feature type="compositionally biased region" description="Polar residues" evidence="1">
    <location>
        <begin position="17"/>
        <end position="44"/>
    </location>
</feature>
<dbReference type="OrthoDB" id="3359339at2759"/>
<keyword evidence="3" id="KW-1185">Reference proteome</keyword>
<dbReference type="RefSeq" id="XP_025354810.1">
    <property type="nucleotide sequence ID" value="XM_025501665.1"/>
</dbReference>
<dbReference type="AlphaFoldDB" id="A0A316VBL8"/>
<feature type="compositionally biased region" description="Basic and acidic residues" evidence="1">
    <location>
        <begin position="119"/>
        <end position="133"/>
    </location>
</feature>
<protein>
    <submittedName>
        <fullName evidence="2">Uncharacterized protein</fullName>
    </submittedName>
</protein>
<proteinExistence type="predicted"/>